<evidence type="ECO:0000256" key="4">
    <source>
        <dbReference type="PROSITE-ProRule" id="PRU00134"/>
    </source>
</evidence>
<dbReference type="PROSITE" id="PS50865">
    <property type="entry name" value="ZF_MYND_2"/>
    <property type="match status" value="1"/>
</dbReference>
<dbReference type="AlphaFoldDB" id="A0AAV2S510"/>
<comment type="caution">
    <text evidence="6">The sequence shown here is derived from an EMBL/GenBank/DDBJ whole genome shotgun (WGS) entry which is preliminary data.</text>
</comment>
<feature type="domain" description="MYND-type" evidence="5">
    <location>
        <begin position="55"/>
        <end position="96"/>
    </location>
</feature>
<dbReference type="Gene3D" id="6.10.140.2220">
    <property type="match status" value="1"/>
</dbReference>
<feature type="non-terminal residue" evidence="6">
    <location>
        <position position="111"/>
    </location>
</feature>
<dbReference type="PROSITE" id="PS01360">
    <property type="entry name" value="ZF_MYND_1"/>
    <property type="match status" value="1"/>
</dbReference>
<dbReference type="GO" id="GO:0008270">
    <property type="term" value="F:zinc ion binding"/>
    <property type="evidence" value="ECO:0007669"/>
    <property type="project" value="UniProtKB-KW"/>
</dbReference>
<keyword evidence="3" id="KW-0862">Zinc</keyword>
<keyword evidence="7" id="KW-1185">Reference proteome</keyword>
<protein>
    <recommendedName>
        <fullName evidence="5">MYND-type domain-containing protein</fullName>
    </recommendedName>
</protein>
<reference evidence="6 7" key="1">
    <citation type="submission" date="2024-05" db="EMBL/GenBank/DDBJ databases">
        <authorList>
            <person name="Wallberg A."/>
        </authorList>
    </citation>
    <scope>NUCLEOTIDE SEQUENCE [LARGE SCALE GENOMIC DNA]</scope>
</reference>
<keyword evidence="1" id="KW-0479">Metal-binding</keyword>
<evidence type="ECO:0000313" key="6">
    <source>
        <dbReference type="EMBL" id="CAL4155032.1"/>
    </source>
</evidence>
<evidence type="ECO:0000256" key="2">
    <source>
        <dbReference type="ARBA" id="ARBA00022771"/>
    </source>
</evidence>
<evidence type="ECO:0000256" key="1">
    <source>
        <dbReference type="ARBA" id="ARBA00022723"/>
    </source>
</evidence>
<evidence type="ECO:0000313" key="7">
    <source>
        <dbReference type="Proteomes" id="UP001497623"/>
    </source>
</evidence>
<feature type="non-terminal residue" evidence="6">
    <location>
        <position position="1"/>
    </location>
</feature>
<gene>
    <name evidence="6" type="ORF">MNOR_LOCUS31444</name>
</gene>
<dbReference type="Pfam" id="PF01753">
    <property type="entry name" value="zf-MYND"/>
    <property type="match status" value="1"/>
</dbReference>
<keyword evidence="2 4" id="KW-0863">Zinc-finger</keyword>
<evidence type="ECO:0000259" key="5">
    <source>
        <dbReference type="PROSITE" id="PS50865"/>
    </source>
</evidence>
<sequence length="111" mass="13112">SCALHRELDRRICNEERIMKTEAYSFSNDNVEYPSGLCSILKEIRLSREFFVGICSFCNTIKDNDHHLHWCSGCQLVAYCSKECQKKDLDFHKHLCKQYLLKNGKNIFSEW</sequence>
<name>A0AAV2S510_MEGNR</name>
<proteinExistence type="predicted"/>
<dbReference type="InterPro" id="IPR002893">
    <property type="entry name" value="Znf_MYND"/>
</dbReference>
<organism evidence="6 7">
    <name type="scientific">Meganyctiphanes norvegica</name>
    <name type="common">Northern krill</name>
    <name type="synonym">Thysanopoda norvegica</name>
    <dbReference type="NCBI Taxonomy" id="48144"/>
    <lineage>
        <taxon>Eukaryota</taxon>
        <taxon>Metazoa</taxon>
        <taxon>Ecdysozoa</taxon>
        <taxon>Arthropoda</taxon>
        <taxon>Crustacea</taxon>
        <taxon>Multicrustacea</taxon>
        <taxon>Malacostraca</taxon>
        <taxon>Eumalacostraca</taxon>
        <taxon>Eucarida</taxon>
        <taxon>Euphausiacea</taxon>
        <taxon>Euphausiidae</taxon>
        <taxon>Meganyctiphanes</taxon>
    </lineage>
</organism>
<accession>A0AAV2S510</accession>
<dbReference type="SUPFAM" id="SSF144232">
    <property type="entry name" value="HIT/MYND zinc finger-like"/>
    <property type="match status" value="1"/>
</dbReference>
<evidence type="ECO:0000256" key="3">
    <source>
        <dbReference type="ARBA" id="ARBA00022833"/>
    </source>
</evidence>
<dbReference type="Proteomes" id="UP001497623">
    <property type="component" value="Unassembled WGS sequence"/>
</dbReference>
<dbReference type="EMBL" id="CAXKWB010040525">
    <property type="protein sequence ID" value="CAL4155032.1"/>
    <property type="molecule type" value="Genomic_DNA"/>
</dbReference>